<dbReference type="InterPro" id="IPR003100">
    <property type="entry name" value="PAZ_dom"/>
</dbReference>
<dbReference type="GO" id="GO:0003723">
    <property type="term" value="F:RNA binding"/>
    <property type="evidence" value="ECO:0007669"/>
    <property type="project" value="InterPro"/>
</dbReference>
<keyword evidence="3" id="KW-0479">Metal-binding</keyword>
<proteinExistence type="inferred from homology"/>
<evidence type="ECO:0000256" key="4">
    <source>
        <dbReference type="ARBA" id="ARBA00022771"/>
    </source>
</evidence>
<evidence type="ECO:0000256" key="12">
    <source>
        <dbReference type="SAM" id="MobiDB-lite"/>
    </source>
</evidence>
<dbReference type="GO" id="GO:0008270">
    <property type="term" value="F:zinc ion binding"/>
    <property type="evidence" value="ECO:0007669"/>
    <property type="project" value="UniProtKB-KW"/>
</dbReference>
<keyword evidence="5" id="KW-0378">Hydrolase</keyword>
<dbReference type="Proteomes" id="UP000230233">
    <property type="component" value="Unassembled WGS sequence"/>
</dbReference>
<evidence type="ECO:0000256" key="10">
    <source>
        <dbReference type="ARBA" id="ARBA00023170"/>
    </source>
</evidence>
<dbReference type="Pfam" id="PF02902">
    <property type="entry name" value="Peptidase_C48"/>
    <property type="match status" value="1"/>
</dbReference>
<feature type="compositionally biased region" description="Acidic residues" evidence="12">
    <location>
        <begin position="167"/>
        <end position="186"/>
    </location>
</feature>
<evidence type="ECO:0000256" key="5">
    <source>
        <dbReference type="ARBA" id="ARBA00022801"/>
    </source>
</evidence>
<evidence type="ECO:0000313" key="17">
    <source>
        <dbReference type="Proteomes" id="UP000230233"/>
    </source>
</evidence>
<keyword evidence="2" id="KW-0645">Protease</keyword>
<name>A0A2G5SDW1_9PELO</name>
<evidence type="ECO:0000259" key="15">
    <source>
        <dbReference type="PROSITE" id="PS51030"/>
    </source>
</evidence>
<dbReference type="InterPro" id="IPR056992">
    <property type="entry name" value="HRDE1/NRDE-3-like_N"/>
</dbReference>
<dbReference type="PROSITE" id="PS50821">
    <property type="entry name" value="PAZ"/>
    <property type="match status" value="1"/>
</dbReference>
<dbReference type="GO" id="GO:0003700">
    <property type="term" value="F:DNA-binding transcription factor activity"/>
    <property type="evidence" value="ECO:0007669"/>
    <property type="project" value="InterPro"/>
</dbReference>
<organism evidence="16 17">
    <name type="scientific">Caenorhabditis nigoni</name>
    <dbReference type="NCBI Taxonomy" id="1611254"/>
    <lineage>
        <taxon>Eukaryota</taxon>
        <taxon>Metazoa</taxon>
        <taxon>Ecdysozoa</taxon>
        <taxon>Nematoda</taxon>
        <taxon>Chromadorea</taxon>
        <taxon>Rhabditida</taxon>
        <taxon>Rhabditina</taxon>
        <taxon>Rhabditomorpha</taxon>
        <taxon>Rhabditoidea</taxon>
        <taxon>Rhabditidae</taxon>
        <taxon>Peloderinae</taxon>
        <taxon>Caenorhabditis</taxon>
    </lineage>
</organism>
<comment type="caution">
    <text evidence="16">The sequence shown here is derived from an EMBL/GenBank/DDBJ whole genome shotgun (WGS) entry which is preliminary data.</text>
</comment>
<dbReference type="GO" id="GO:0006508">
    <property type="term" value="P:proteolysis"/>
    <property type="evidence" value="ECO:0007669"/>
    <property type="project" value="UniProtKB-KW"/>
</dbReference>
<dbReference type="STRING" id="1611254.A0A2G5SDW1"/>
<evidence type="ECO:0000256" key="9">
    <source>
        <dbReference type="ARBA" id="ARBA00023163"/>
    </source>
</evidence>
<dbReference type="EMBL" id="PDUG01000014">
    <property type="protein sequence ID" value="PIC13207.1"/>
    <property type="molecule type" value="Genomic_DNA"/>
</dbReference>
<dbReference type="OrthoDB" id="1939479at2759"/>
<dbReference type="PANTHER" id="PTHR22891">
    <property type="entry name" value="EUKARYOTIC TRANSLATION INITIATION FACTOR 2C"/>
    <property type="match status" value="1"/>
</dbReference>
<dbReference type="InterPro" id="IPR001628">
    <property type="entry name" value="Znf_hrmn_rcpt"/>
</dbReference>
<feature type="region of interest" description="Disordered" evidence="12">
    <location>
        <begin position="315"/>
        <end position="377"/>
    </location>
</feature>
<reference evidence="17" key="1">
    <citation type="submission" date="2017-10" db="EMBL/GenBank/DDBJ databases">
        <title>Rapid genome shrinkage in a self-fertile nematode reveals novel sperm competition proteins.</title>
        <authorList>
            <person name="Yin D."/>
            <person name="Schwarz E.M."/>
            <person name="Thomas C.G."/>
            <person name="Felde R.L."/>
            <person name="Korf I.F."/>
            <person name="Cutter A.D."/>
            <person name="Schartner C.M."/>
            <person name="Ralston E.J."/>
            <person name="Meyer B.J."/>
            <person name="Haag E.S."/>
        </authorList>
    </citation>
    <scope>NUCLEOTIDE SEQUENCE [LARGE SCALE GENOMIC DNA]</scope>
    <source>
        <strain evidence="17">JU1422</strain>
    </source>
</reference>
<feature type="domain" description="Ubiquitin-like protease family profile" evidence="13">
    <location>
        <begin position="370"/>
        <end position="519"/>
    </location>
</feature>
<gene>
    <name evidence="16" type="ORF">B9Z55_027861</name>
</gene>
<dbReference type="CDD" id="cd02846">
    <property type="entry name" value="PAZ_argonaute_like"/>
    <property type="match status" value="1"/>
</dbReference>
<dbReference type="GO" id="GO:0008234">
    <property type="term" value="F:cysteine-type peptidase activity"/>
    <property type="evidence" value="ECO:0007669"/>
    <property type="project" value="InterPro"/>
</dbReference>
<evidence type="ECO:0000313" key="16">
    <source>
        <dbReference type="EMBL" id="PIC13207.1"/>
    </source>
</evidence>
<feature type="region of interest" description="Disordered" evidence="12">
    <location>
        <begin position="161"/>
        <end position="262"/>
    </location>
</feature>
<comment type="similarity">
    <text evidence="1">Belongs to the peptidase C48 family.</text>
</comment>
<feature type="compositionally biased region" description="Basic and acidic residues" evidence="12">
    <location>
        <begin position="217"/>
        <end position="243"/>
    </location>
</feature>
<keyword evidence="7" id="KW-0805">Transcription regulation</keyword>
<dbReference type="SUPFAM" id="SSF57716">
    <property type="entry name" value="Glucocorticoid receptor-like (DNA-binding domain)"/>
    <property type="match status" value="1"/>
</dbReference>
<evidence type="ECO:0000256" key="3">
    <source>
        <dbReference type="ARBA" id="ARBA00022723"/>
    </source>
</evidence>
<feature type="domain" description="Nuclear receptor" evidence="15">
    <location>
        <begin position="30"/>
        <end position="105"/>
    </location>
</feature>
<keyword evidence="6" id="KW-0862">Zinc</keyword>
<feature type="compositionally biased region" description="Low complexity" evidence="12">
    <location>
        <begin position="348"/>
        <end position="362"/>
    </location>
</feature>
<evidence type="ECO:0000256" key="1">
    <source>
        <dbReference type="ARBA" id="ARBA00005234"/>
    </source>
</evidence>
<evidence type="ECO:0000256" key="11">
    <source>
        <dbReference type="ARBA" id="ARBA00023242"/>
    </source>
</evidence>
<keyword evidence="8" id="KW-0238">DNA-binding</keyword>
<keyword evidence="11" id="KW-0539">Nucleus</keyword>
<accession>A0A2G5SDW1</accession>
<dbReference type="GO" id="GO:0043565">
    <property type="term" value="F:sequence-specific DNA binding"/>
    <property type="evidence" value="ECO:0007669"/>
    <property type="project" value="InterPro"/>
</dbReference>
<feature type="compositionally biased region" description="Basic and acidic residues" evidence="12">
    <location>
        <begin position="363"/>
        <end position="377"/>
    </location>
</feature>
<feature type="region of interest" description="Disordered" evidence="12">
    <location>
        <begin position="732"/>
        <end position="753"/>
    </location>
</feature>
<dbReference type="PROSITE" id="PS50600">
    <property type="entry name" value="ULP_PROTEASE"/>
    <property type="match status" value="1"/>
</dbReference>
<dbReference type="AlphaFoldDB" id="A0A2G5SDW1"/>
<keyword evidence="9" id="KW-0804">Transcription</keyword>
<keyword evidence="10" id="KW-0675">Receptor</keyword>
<dbReference type="Gene3D" id="2.170.260.10">
    <property type="entry name" value="paz domain"/>
    <property type="match status" value="1"/>
</dbReference>
<evidence type="ECO:0000259" key="13">
    <source>
        <dbReference type="PROSITE" id="PS50600"/>
    </source>
</evidence>
<keyword evidence="4" id="KW-0863">Zinc-finger</keyword>
<dbReference type="Pfam" id="PF25128">
    <property type="entry name" value="HRDE1_NRDE3_N"/>
    <property type="match status" value="1"/>
</dbReference>
<evidence type="ECO:0008006" key="18">
    <source>
        <dbReference type="Google" id="ProtNLM"/>
    </source>
</evidence>
<dbReference type="InterPro" id="IPR013088">
    <property type="entry name" value="Znf_NHR/GATA"/>
</dbReference>
<dbReference type="Pfam" id="PF02170">
    <property type="entry name" value="PAZ"/>
    <property type="match status" value="1"/>
</dbReference>
<dbReference type="SUPFAM" id="SSF101690">
    <property type="entry name" value="PAZ domain"/>
    <property type="match status" value="1"/>
</dbReference>
<feature type="region of interest" description="Disordered" evidence="12">
    <location>
        <begin position="1"/>
        <end position="27"/>
    </location>
</feature>
<dbReference type="Gene3D" id="3.40.395.10">
    <property type="entry name" value="Adenoviral Proteinase, Chain A"/>
    <property type="match status" value="1"/>
</dbReference>
<evidence type="ECO:0000256" key="7">
    <source>
        <dbReference type="ARBA" id="ARBA00023015"/>
    </source>
</evidence>
<dbReference type="SMART" id="SM00399">
    <property type="entry name" value="ZnF_C4"/>
    <property type="match status" value="1"/>
</dbReference>
<dbReference type="PROSITE" id="PS51030">
    <property type="entry name" value="NUCLEAR_REC_DBD_2"/>
    <property type="match status" value="1"/>
</dbReference>
<evidence type="ECO:0000256" key="6">
    <source>
        <dbReference type="ARBA" id="ARBA00022833"/>
    </source>
</evidence>
<dbReference type="SUPFAM" id="SSF54001">
    <property type="entry name" value="Cysteine proteinases"/>
    <property type="match status" value="1"/>
</dbReference>
<evidence type="ECO:0000256" key="2">
    <source>
        <dbReference type="ARBA" id="ARBA00022670"/>
    </source>
</evidence>
<evidence type="ECO:0000259" key="14">
    <source>
        <dbReference type="PROSITE" id="PS50821"/>
    </source>
</evidence>
<dbReference type="InterPro" id="IPR036085">
    <property type="entry name" value="PAZ_dom_sf"/>
</dbReference>
<keyword evidence="17" id="KW-1185">Reference proteome</keyword>
<feature type="compositionally biased region" description="Basic and acidic residues" evidence="12">
    <location>
        <begin position="315"/>
        <end position="345"/>
    </location>
</feature>
<dbReference type="Gene3D" id="3.30.50.10">
    <property type="entry name" value="Erythroid Transcription Factor GATA-1, subunit A"/>
    <property type="match status" value="1"/>
</dbReference>
<sequence>MAPKGSKSTKKDNQKKGNGNISKGLPAVDRPKCQVCRKPKAKRSLGAIVCKVCCTFYSKNHDKSPLRKAKDCEDRCVSQKFKFSCEACRMKKCKKAGMRKKGEPVPQPKVKPARAKVEDWCTLEPKIGSRNVFDVEEVFVGSTRSQKQGTKKIKDFKEEVKSRKEEEIGDEVELEIQKDDDEEMPDDLQPQDVDEMSVAEDVPLKEVEEEGMISETPPRDFKNGIKGEEKVRDELDMDIRKERDEDEEMPDDLQPQNVGEMSVAEDVFIKQVEEEEMNLETPPRAQDAEKMSIDEDVAIRAVKKEEINLETPPREHCVKEEETGHDYSEREPRRFGNTDEVEHRRTGQVVVHSPQSHASSSSKDTEAEGKETKKEETSEIRKRINTWCLDHETSEDAWLDDNVIRVYLELLCSDRKKYEVIDPILWSMYKKYGILSIEKHLSSSETCFFPICEKKHWILLIFDKTHIWYADSVSNEPKEEVEKLMKLMNRTRLTFDKRNPKQIDDFNCGVHVCLVAKSIVTRQFWYEEAEVLGFRKAMKEMLKRENYELFSEAPQKRFPPKRQEKPDIDDDEIIVTYLQHPTSKSRRMVQKFPAVHRREEQRKVLERNSMFSIERNETSRFNKRNWGNERSSTNRHFVKPVDYQSMSPKFVANLHREQKSRSDDWVEIEVFNTPSYKIDSAARTSRCMEFISKESLQEKNEGLDSENQTSDVYSNIEVISIKAPEVQTIEEVPGELIPSTSSESEISKTKNNRYSGSERTYEEKKGLNFELDLSRMGKYIHKMKFKVFLIMANNERIDLTAPVSGEFSSHSRRQALCLIFKKWLPEATDLFNTTSESAVAYDEAEFIYARHYIMKLDKIVETTWKLNEDNFTSEELSIVNEISRCRGSEYEITVASVGRVITYGPEALSEDNLSELEKCIQCISNKALRSDEYYFHADGIYPVWNGIIVSEPDATTEIKLGFSKVCSVTTANNGIEARMALEIRRSCFIKEMPLLDFVCAKYLELQYEEEGRHFCGLQKHHLKKFKKICKRKRLDKKLLAIVSAALEGLEVRETHSDGEYGTIILDGMGKYSPKESEFPVEAGEAFRGISVVRFFEWRYGTELKYPRLPVVETKDTNSHRLYPIEFLSIVPGQRVKPEKMTRKIQQHLTDAENASNWDYAEQVQILDRQKIYQYLKYSNSFFVTVVLNNP</sequence>
<dbReference type="InterPro" id="IPR003653">
    <property type="entry name" value="Peptidase_C48_C"/>
</dbReference>
<evidence type="ECO:0000256" key="8">
    <source>
        <dbReference type="ARBA" id="ARBA00023125"/>
    </source>
</evidence>
<dbReference type="InterPro" id="IPR038765">
    <property type="entry name" value="Papain-like_cys_pep_sf"/>
</dbReference>
<feature type="domain" description="PAZ" evidence="14">
    <location>
        <begin position="1021"/>
        <end position="1131"/>
    </location>
</feature>
<protein>
    <recommendedName>
        <fullName evidence="18">Ubiquitin-like protease family profile domain-containing protein</fullName>
    </recommendedName>
</protein>